<dbReference type="InterPro" id="IPR041698">
    <property type="entry name" value="Methyltransf_25"/>
</dbReference>
<dbReference type="CDD" id="cd02440">
    <property type="entry name" value="AdoMet_MTases"/>
    <property type="match status" value="1"/>
</dbReference>
<dbReference type="PANTHER" id="PTHR44307:SF2">
    <property type="entry name" value="PHOSPHOETHANOLAMINE METHYLTRANSFERASE ISOFORM X1"/>
    <property type="match status" value="1"/>
</dbReference>
<dbReference type="Proteomes" id="UP000240542">
    <property type="component" value="Unassembled WGS sequence"/>
</dbReference>
<evidence type="ECO:0000313" key="7">
    <source>
        <dbReference type="EMBL" id="PSK85946.1"/>
    </source>
</evidence>
<dbReference type="GO" id="GO:0000234">
    <property type="term" value="F:phosphoethanolamine N-methyltransferase activity"/>
    <property type="evidence" value="ECO:0007669"/>
    <property type="project" value="UniProtKB-EC"/>
</dbReference>
<dbReference type="Pfam" id="PF13649">
    <property type="entry name" value="Methyltransf_25"/>
    <property type="match status" value="1"/>
</dbReference>
<evidence type="ECO:0000256" key="4">
    <source>
        <dbReference type="ARBA" id="ARBA00025707"/>
    </source>
</evidence>
<comment type="pathway">
    <text evidence="4">Phospholipid metabolism.</text>
</comment>
<dbReference type="AlphaFoldDB" id="A0A2P8CLU8"/>
<proteinExistence type="predicted"/>
<evidence type="ECO:0000259" key="6">
    <source>
        <dbReference type="Pfam" id="PF13649"/>
    </source>
</evidence>
<dbReference type="OrthoDB" id="9777638at2"/>
<evidence type="ECO:0000256" key="3">
    <source>
        <dbReference type="ARBA" id="ARBA00022679"/>
    </source>
</evidence>
<comment type="catalytic activity">
    <reaction evidence="5">
        <text>phosphoethanolamine + S-adenosyl-L-methionine = N-methylethanolamine phosphate + S-adenosyl-L-homocysteine + H(+)</text>
        <dbReference type="Rhea" id="RHEA:20365"/>
        <dbReference type="ChEBI" id="CHEBI:15378"/>
        <dbReference type="ChEBI" id="CHEBI:57781"/>
        <dbReference type="ChEBI" id="CHEBI:57856"/>
        <dbReference type="ChEBI" id="CHEBI:58190"/>
        <dbReference type="ChEBI" id="CHEBI:59789"/>
        <dbReference type="EC" id="2.1.1.103"/>
    </reaction>
    <physiologicalReaction direction="left-to-right" evidence="5">
        <dbReference type="Rhea" id="RHEA:20366"/>
    </physiologicalReaction>
</comment>
<dbReference type="RefSeq" id="WP_106586820.1">
    <property type="nucleotide sequence ID" value="NZ_PYGA01000037.1"/>
</dbReference>
<keyword evidence="2 7" id="KW-0489">Methyltransferase</keyword>
<keyword evidence="3 7" id="KW-0808">Transferase</keyword>
<dbReference type="InterPro" id="IPR029063">
    <property type="entry name" value="SAM-dependent_MTases_sf"/>
</dbReference>
<dbReference type="Gene3D" id="3.40.50.150">
    <property type="entry name" value="Vaccinia Virus protein VP39"/>
    <property type="match status" value="1"/>
</dbReference>
<dbReference type="SUPFAM" id="SSF53335">
    <property type="entry name" value="S-adenosyl-L-methionine-dependent methyltransferases"/>
    <property type="match status" value="1"/>
</dbReference>
<organism evidence="7 8">
    <name type="scientific">Murinocardiopsis flavida</name>
    <dbReference type="NCBI Taxonomy" id="645275"/>
    <lineage>
        <taxon>Bacteria</taxon>
        <taxon>Bacillati</taxon>
        <taxon>Actinomycetota</taxon>
        <taxon>Actinomycetes</taxon>
        <taxon>Streptosporangiales</taxon>
        <taxon>Nocardiopsidaceae</taxon>
        <taxon>Murinocardiopsis</taxon>
    </lineage>
</organism>
<evidence type="ECO:0000256" key="1">
    <source>
        <dbReference type="ARBA" id="ARBA00005189"/>
    </source>
</evidence>
<dbReference type="EMBL" id="PYGA01000037">
    <property type="protein sequence ID" value="PSK85946.1"/>
    <property type="molecule type" value="Genomic_DNA"/>
</dbReference>
<gene>
    <name evidence="7" type="ORF">CLV63_1375</name>
</gene>
<dbReference type="GO" id="GO:0032259">
    <property type="term" value="P:methylation"/>
    <property type="evidence" value="ECO:0007669"/>
    <property type="project" value="UniProtKB-KW"/>
</dbReference>
<name>A0A2P8CLU8_9ACTN</name>
<comment type="pathway">
    <text evidence="1">Lipid metabolism.</text>
</comment>
<comment type="caution">
    <text evidence="7">The sequence shown here is derived from an EMBL/GenBank/DDBJ whole genome shotgun (WGS) entry which is preliminary data.</text>
</comment>
<evidence type="ECO:0000256" key="2">
    <source>
        <dbReference type="ARBA" id="ARBA00022603"/>
    </source>
</evidence>
<accession>A0A2P8CLU8</accession>
<feature type="domain" description="Methyltransferase" evidence="6">
    <location>
        <begin position="50"/>
        <end position="145"/>
    </location>
</feature>
<sequence length="279" mass="29379">MDIVNTHQSEAWNGYEGRHWADNHERYNTLVSGLSGPIFEAAAIEAHHRVLDVGCGAGQTTREAARRAKVGHAVGVDLSRPMLERARATAEAEGITNVTFGQGDAQVYPFPEQHFDVAISRGGIMYFADPVTAFANIGSALKPGGTLVFGCGRESDDDQTGAVWAAMGRHVPLPDPAEDDAPGPMTFRDADAITAILTKAGYTGITAEAITTEAVLGADPDDAADFVFGMGPVRFWIRDADPAAVVRAQDAVEAALVPFTAAGAVTLRGAGWLFSAVRG</sequence>
<evidence type="ECO:0000256" key="5">
    <source>
        <dbReference type="ARBA" id="ARBA00047622"/>
    </source>
</evidence>
<evidence type="ECO:0000313" key="8">
    <source>
        <dbReference type="Proteomes" id="UP000240542"/>
    </source>
</evidence>
<reference evidence="7 8" key="1">
    <citation type="submission" date="2018-03" db="EMBL/GenBank/DDBJ databases">
        <title>Genomic Encyclopedia of Archaeal and Bacterial Type Strains, Phase II (KMG-II): from individual species to whole genera.</title>
        <authorList>
            <person name="Goeker M."/>
        </authorList>
    </citation>
    <scope>NUCLEOTIDE SEQUENCE [LARGE SCALE GENOMIC DNA]</scope>
    <source>
        <strain evidence="7 8">DSM 45312</strain>
    </source>
</reference>
<keyword evidence="8" id="KW-1185">Reference proteome</keyword>
<protein>
    <submittedName>
        <fullName evidence="7">Methyltransferase family protein</fullName>
    </submittedName>
</protein>
<dbReference type="PANTHER" id="PTHR44307">
    <property type="entry name" value="PHOSPHOETHANOLAMINE METHYLTRANSFERASE"/>
    <property type="match status" value="1"/>
</dbReference>